<sequence length="269" mass="28408">MARHTGRKITAVTSFECGGDNGLLPLICAGQLNLPCLDADLAGRAVSRLDQFSLTAEGFPITPMLLILANGATMTIDGGEAHQVEELARAAITSGGGWAAVCFPPLDAGEVRAYALPGTLSRSIDLGSALAQALESRTVGAGVAESDIAVIAHGRIQDVTRHDSVGLSSNTTIFLKDVRTDAVIRIEAGDEYLIVLNDGEVIATVPDLICLVDIRTGQPIETVDARSGTDVALCRMPAHPWWLSSAKRLDFCSPRSYGIDLDPILMRTS</sequence>
<dbReference type="InterPro" id="IPR027479">
    <property type="entry name" value="S-Me-THD_N_sf"/>
</dbReference>
<dbReference type="Pfam" id="PF20906">
    <property type="entry name" value="S-Me-THD_C"/>
    <property type="match status" value="1"/>
</dbReference>
<dbReference type="Pfam" id="PF06032">
    <property type="entry name" value="S-Me-THD_N"/>
    <property type="match status" value="1"/>
</dbReference>
<keyword evidence="4" id="KW-1185">Reference proteome</keyword>
<dbReference type="EMBL" id="VIWV01000002">
    <property type="protein sequence ID" value="TWF73991.1"/>
    <property type="molecule type" value="Genomic_DNA"/>
</dbReference>
<feature type="domain" description="S-Me-THD-like C-terminal" evidence="2">
    <location>
        <begin position="82"/>
        <end position="262"/>
    </location>
</feature>
<comment type="caution">
    <text evidence="3">The sequence shown here is derived from an EMBL/GenBank/DDBJ whole genome shotgun (WGS) entry which is preliminary data.</text>
</comment>
<accession>A0A561SGJ7</accession>
<dbReference type="SUPFAM" id="SSF160991">
    <property type="entry name" value="CV3147-like"/>
    <property type="match status" value="1"/>
</dbReference>
<evidence type="ECO:0000313" key="4">
    <source>
        <dbReference type="Proteomes" id="UP000316603"/>
    </source>
</evidence>
<gene>
    <name evidence="3" type="ORF">FHX78_1223</name>
</gene>
<dbReference type="InterPro" id="IPR010318">
    <property type="entry name" value="S-Me-THD_N"/>
</dbReference>
<evidence type="ECO:0000259" key="1">
    <source>
        <dbReference type="Pfam" id="PF06032"/>
    </source>
</evidence>
<organism evidence="3 4">
    <name type="scientific">Streptomyces capillispiralis</name>
    <dbReference type="NCBI Taxonomy" id="68182"/>
    <lineage>
        <taxon>Bacteria</taxon>
        <taxon>Bacillati</taxon>
        <taxon>Actinomycetota</taxon>
        <taxon>Actinomycetes</taxon>
        <taxon>Kitasatosporales</taxon>
        <taxon>Streptomycetaceae</taxon>
        <taxon>Streptomyces</taxon>
    </lineage>
</organism>
<dbReference type="Proteomes" id="UP000316603">
    <property type="component" value="Unassembled WGS sequence"/>
</dbReference>
<protein>
    <recommendedName>
        <fullName evidence="5">DUF917 family protein</fullName>
    </recommendedName>
</protein>
<evidence type="ECO:0000313" key="3">
    <source>
        <dbReference type="EMBL" id="TWF73991.1"/>
    </source>
</evidence>
<dbReference type="InterPro" id="IPR024071">
    <property type="entry name" value="S-Me-THD_C_sf"/>
</dbReference>
<dbReference type="InterPro" id="IPR048350">
    <property type="entry name" value="S-Me-THD-like_C"/>
</dbReference>
<evidence type="ECO:0000259" key="2">
    <source>
        <dbReference type="Pfam" id="PF20906"/>
    </source>
</evidence>
<reference evidence="3 4" key="1">
    <citation type="submission" date="2019-06" db="EMBL/GenBank/DDBJ databases">
        <title>Sequencing the genomes of 1000 actinobacteria strains.</title>
        <authorList>
            <person name="Klenk H.-P."/>
        </authorList>
    </citation>
    <scope>NUCLEOTIDE SEQUENCE [LARGE SCALE GENOMIC DNA]</scope>
    <source>
        <strain evidence="3 4">DSM 41695</strain>
    </source>
</reference>
<name>A0A561SGJ7_9ACTN</name>
<proteinExistence type="predicted"/>
<dbReference type="Gene3D" id="2.40.390.10">
    <property type="entry name" value="CV3147-like"/>
    <property type="match status" value="1"/>
</dbReference>
<evidence type="ECO:0008006" key="5">
    <source>
        <dbReference type="Google" id="ProtNLM"/>
    </source>
</evidence>
<dbReference type="AlphaFoldDB" id="A0A561SGJ7"/>
<dbReference type="Gene3D" id="3.40.1610.10">
    <property type="entry name" value="CV3147-like domain"/>
    <property type="match status" value="1"/>
</dbReference>
<feature type="domain" description="S-Me-THD N-terminal" evidence="1">
    <location>
        <begin position="2"/>
        <end position="77"/>
    </location>
</feature>